<organism evidence="9 10">
    <name type="scientific">Seleniivibrio woodruffii</name>
    <dbReference type="NCBI Taxonomy" id="1078050"/>
    <lineage>
        <taxon>Bacteria</taxon>
        <taxon>Pseudomonadati</taxon>
        <taxon>Deferribacterota</taxon>
        <taxon>Deferribacteres</taxon>
        <taxon>Deferribacterales</taxon>
        <taxon>Geovibrionaceae</taxon>
        <taxon>Seleniivibrio</taxon>
    </lineage>
</organism>
<evidence type="ECO:0000256" key="2">
    <source>
        <dbReference type="ARBA" id="ARBA00022695"/>
    </source>
</evidence>
<dbReference type="SUPFAM" id="SSF81301">
    <property type="entry name" value="Nucleotidyltransferase"/>
    <property type="match status" value="2"/>
</dbReference>
<dbReference type="InterPro" id="IPR013546">
    <property type="entry name" value="PII_UdlTrfase/GS_AdlTrfase"/>
</dbReference>
<evidence type="ECO:0000256" key="6">
    <source>
        <dbReference type="ARBA" id="ARBA00023268"/>
    </source>
</evidence>
<keyword evidence="10" id="KW-1185">Reference proteome</keyword>
<protein>
    <submittedName>
        <fullName evidence="9">Glutamate-ammonia-ligase adenylyltransferase</fullName>
    </submittedName>
</protein>
<dbReference type="Proteomes" id="UP000294614">
    <property type="component" value="Unassembled WGS sequence"/>
</dbReference>
<keyword evidence="9" id="KW-0436">Ligase</keyword>
<evidence type="ECO:0000259" key="8">
    <source>
        <dbReference type="Pfam" id="PF08335"/>
    </source>
</evidence>
<accession>A0A4R1KAZ2</accession>
<gene>
    <name evidence="9" type="ORF">C8D98_0148</name>
</gene>
<dbReference type="EMBL" id="SMGG01000003">
    <property type="protein sequence ID" value="TCK61646.1"/>
    <property type="molecule type" value="Genomic_DNA"/>
</dbReference>
<dbReference type="PANTHER" id="PTHR30621:SF0">
    <property type="entry name" value="BIFUNCTIONAL GLUTAMINE SYNTHETASE ADENYLYLTRANSFERASE_ADENYLYL-REMOVING ENZYME"/>
    <property type="match status" value="1"/>
</dbReference>
<sequence length="948" mass="108125">MISREQQTEQIALEQGISAEDSLVLAYIARHSEFIGMWMINNPHELKDAVRRFRTLRSKKSILEDIFAVNVLGMNDDEFMAHLRNVKMKEYINIAASDMCFGAPCLEVTANVSAFASAGCEAAYFYASNMLKAAHGTPRDEEGREVGFCVIGLGKLGGWELNFSSDIDVIYVYGSDLGKTDGADSLDNHTFFNRMAEYITRIIGERTKDGIVFRVDLRLRPDGDRGALAMPVRSYETYYETYGQSWERMMLLKALPVAGSKGVGEAFIRTVKPFVFRRSLDYNLMKDLEDIKKKINKRVELKGANVKHVKLGCGGIREIEFVVQTLQIINYPSNNNVFNSNTLRSLKILADANLLTPETSEMLTESYCFLRKLEHMAQIENERQTHTVPEKTETYPLYLERCGFATADEFETRYAEVTKRVNGEFAKLFKDAESDEGVMLVFDEDIAPDEAAVILKQLKINEPQECIKIIRRVMAGQKNRPRTSGDRQILKSLFIMILNGLGGKAGSVEVLANFERMFTSNTTIYMLHDIFSVAPVIIQKLINIFSYSRYLTDQIMSNRDLLDYIYDPKPMDFTAEKIKEDLFQYTEKYRDKEDLIPEAARIRHKMFVFNAGYAYLNKQTNIIETMRALTELARGTLDFAFSHVYEKLVERYGVPRTEDGRECGYLLVGLGKVGSIEMSFGSDIDLIFLYEGYGATDGEKSITNQEFYSKMVQRGITFLSAYSHNGYLYKTDMRLRPSGSSGTLVTTLAGFEEYQRKGAMLWEKQALMRSSVINYNSPLTAEFERIKAQALYICLIGDEGVKEIYEMRMRIENEKGLPYEKNDIKAGYGGLLDIEFAAQMFQLMHGCKFGELHTPNTHDAIHSAKDLGVISSRDFNSFHKGYLFFRHLENLVRIYDNTDTSRLPKEDKLLDRLAEFFGYKSGGAALLDEYNNIRRSVRAAFKRVFGKE</sequence>
<dbReference type="SUPFAM" id="SSF81593">
    <property type="entry name" value="Nucleotidyltransferase substrate binding subunit/domain"/>
    <property type="match status" value="2"/>
</dbReference>
<evidence type="ECO:0000256" key="5">
    <source>
        <dbReference type="ARBA" id="ARBA00022842"/>
    </source>
</evidence>
<feature type="domain" description="Glutamate-ammonia ligase adenylyltransferase repeated" evidence="7">
    <location>
        <begin position="25"/>
        <end position="268"/>
    </location>
</feature>
<comment type="caution">
    <text evidence="9">The sequence shown here is derived from an EMBL/GenBank/DDBJ whole genome shotgun (WGS) entry which is preliminary data.</text>
</comment>
<dbReference type="PANTHER" id="PTHR30621">
    <property type="entry name" value="GLUTAMINE SYNTHETASE ADENYLYLTRANSFERASE"/>
    <property type="match status" value="1"/>
</dbReference>
<dbReference type="OrthoDB" id="9759366at2"/>
<dbReference type="GO" id="GO:0005524">
    <property type="term" value="F:ATP binding"/>
    <property type="evidence" value="ECO:0007669"/>
    <property type="project" value="UniProtKB-KW"/>
</dbReference>
<dbReference type="NCBIfam" id="NF008292">
    <property type="entry name" value="PRK11072.1"/>
    <property type="match status" value="1"/>
</dbReference>
<keyword evidence="4" id="KW-0067">ATP-binding</keyword>
<dbReference type="InterPro" id="IPR005190">
    <property type="entry name" value="GlnE_rpt_dom"/>
</dbReference>
<reference evidence="9 10" key="1">
    <citation type="submission" date="2019-03" db="EMBL/GenBank/DDBJ databases">
        <title>Genomic Encyclopedia of Type Strains, Phase IV (KMG-IV): sequencing the most valuable type-strain genomes for metagenomic binning, comparative biology and taxonomic classification.</title>
        <authorList>
            <person name="Goeker M."/>
        </authorList>
    </citation>
    <scope>NUCLEOTIDE SEQUENCE [LARGE SCALE GENOMIC DNA]</scope>
    <source>
        <strain evidence="9 10">DSM 24984</strain>
    </source>
</reference>
<dbReference type="RefSeq" id="WP_132871101.1">
    <property type="nucleotide sequence ID" value="NZ_SMGG01000003.1"/>
</dbReference>
<dbReference type="InterPro" id="IPR023057">
    <property type="entry name" value="GlnE"/>
</dbReference>
<dbReference type="CDD" id="cd05401">
    <property type="entry name" value="NT_GlnE_GlnD_like"/>
    <property type="match status" value="2"/>
</dbReference>
<feature type="domain" description="PII-uridylyltransferase/Glutamine-synthetase adenylyltransferase" evidence="8">
    <location>
        <begin position="291"/>
        <end position="429"/>
    </location>
</feature>
<evidence type="ECO:0000313" key="9">
    <source>
        <dbReference type="EMBL" id="TCK61646.1"/>
    </source>
</evidence>
<evidence type="ECO:0000256" key="1">
    <source>
        <dbReference type="ARBA" id="ARBA00022679"/>
    </source>
</evidence>
<dbReference type="Pfam" id="PF03710">
    <property type="entry name" value="GlnE"/>
    <property type="match status" value="2"/>
</dbReference>
<proteinExistence type="predicted"/>
<feature type="domain" description="Glutamate-ammonia ligase adenylyltransferase repeated" evidence="7">
    <location>
        <begin position="539"/>
        <end position="785"/>
    </location>
</feature>
<evidence type="ECO:0000259" key="7">
    <source>
        <dbReference type="Pfam" id="PF03710"/>
    </source>
</evidence>
<keyword evidence="2 9" id="KW-0548">Nucleotidyltransferase</keyword>
<dbReference type="GO" id="GO:0008882">
    <property type="term" value="F:[glutamate-ammonia-ligase] adenylyltransferase activity"/>
    <property type="evidence" value="ECO:0007669"/>
    <property type="project" value="InterPro"/>
</dbReference>
<evidence type="ECO:0000256" key="4">
    <source>
        <dbReference type="ARBA" id="ARBA00022840"/>
    </source>
</evidence>
<keyword evidence="1 9" id="KW-0808">Transferase</keyword>
<keyword evidence="5" id="KW-0460">Magnesium</keyword>
<name>A0A4R1KAZ2_9BACT</name>
<evidence type="ECO:0000313" key="10">
    <source>
        <dbReference type="Proteomes" id="UP000294614"/>
    </source>
</evidence>
<dbReference type="Gene3D" id="1.20.120.330">
    <property type="entry name" value="Nucleotidyltransferases domain 2"/>
    <property type="match status" value="2"/>
</dbReference>
<dbReference type="AlphaFoldDB" id="A0A4R1KAZ2"/>
<keyword evidence="6" id="KW-0511">Multifunctional enzyme</keyword>
<dbReference type="GO" id="GO:0005829">
    <property type="term" value="C:cytosol"/>
    <property type="evidence" value="ECO:0007669"/>
    <property type="project" value="TreeGrafter"/>
</dbReference>
<dbReference type="InterPro" id="IPR043519">
    <property type="entry name" value="NT_sf"/>
</dbReference>
<dbReference type="Pfam" id="PF08335">
    <property type="entry name" value="GlnD_UR_UTase"/>
    <property type="match status" value="2"/>
</dbReference>
<dbReference type="GO" id="GO:0016874">
    <property type="term" value="F:ligase activity"/>
    <property type="evidence" value="ECO:0007669"/>
    <property type="project" value="UniProtKB-KW"/>
</dbReference>
<evidence type="ECO:0000256" key="3">
    <source>
        <dbReference type="ARBA" id="ARBA00022741"/>
    </source>
</evidence>
<dbReference type="GO" id="GO:0000820">
    <property type="term" value="P:regulation of glutamine family amino acid metabolic process"/>
    <property type="evidence" value="ECO:0007669"/>
    <property type="project" value="TreeGrafter"/>
</dbReference>
<feature type="domain" description="PII-uridylyltransferase/Glutamine-synthetase adenylyltransferase" evidence="8">
    <location>
        <begin position="821"/>
        <end position="945"/>
    </location>
</feature>
<keyword evidence="3" id="KW-0547">Nucleotide-binding</keyword>
<dbReference type="Gene3D" id="3.30.460.10">
    <property type="entry name" value="Beta Polymerase, domain 2"/>
    <property type="match status" value="2"/>
</dbReference>